<gene>
    <name evidence="1" type="ordered locus">BpOF4_10730</name>
</gene>
<dbReference type="Proteomes" id="UP000001544">
    <property type="component" value="Chromosome"/>
</dbReference>
<protein>
    <submittedName>
        <fullName evidence="1">Uncharacterized protein</fullName>
    </submittedName>
</protein>
<dbReference type="STRING" id="398511.BpOF4_10730"/>
<dbReference type="HOGENOM" id="CLU_3076869_0_0_9"/>
<accession>D3FUM9</accession>
<dbReference type="KEGG" id="bpf:BpOF4_10730"/>
<dbReference type="AlphaFoldDB" id="D3FUM9"/>
<reference evidence="1 2" key="1">
    <citation type="journal article" date="2011" name="Environ. Microbiol.">
        <title>Genome of alkaliphilic Bacillus pseudofirmus OF4 reveals adaptations that support the ability to grow in an external pH range from 7.5 to 11.4.</title>
        <authorList>
            <person name="Janto B."/>
            <person name="Ahmed A."/>
            <person name="Ito M."/>
            <person name="Liu J."/>
            <person name="Hicks D.B."/>
            <person name="Pagni S."/>
            <person name="Fackelmayer O.J."/>
            <person name="Smith T.A."/>
            <person name="Earl J."/>
            <person name="Elbourne L.D."/>
            <person name="Hassan K."/>
            <person name="Paulsen I.T."/>
            <person name="Kolsto A.B."/>
            <person name="Tourasse N.J."/>
            <person name="Ehrlich G.D."/>
            <person name="Boissy R."/>
            <person name="Ivey D.M."/>
            <person name="Li G."/>
            <person name="Xue Y."/>
            <person name="Ma Y."/>
            <person name="Hu F.Z."/>
            <person name="Krulwich T.A."/>
        </authorList>
    </citation>
    <scope>NUCLEOTIDE SEQUENCE [LARGE SCALE GENOMIC DNA]</scope>
    <source>
        <strain evidence="2">ATCC BAA-2126 / JCM 17055 / OF4</strain>
    </source>
</reference>
<evidence type="ECO:0000313" key="2">
    <source>
        <dbReference type="Proteomes" id="UP000001544"/>
    </source>
</evidence>
<evidence type="ECO:0000313" key="1">
    <source>
        <dbReference type="EMBL" id="ADC50199.1"/>
    </source>
</evidence>
<name>D3FUM9_ALKPO</name>
<dbReference type="EMBL" id="CP001878">
    <property type="protein sequence ID" value="ADC50199.1"/>
    <property type="molecule type" value="Genomic_DNA"/>
</dbReference>
<keyword evidence="2" id="KW-1185">Reference proteome</keyword>
<sequence length="52" mass="5742">MIDAIVSENKSIQLILKHITAEWTQLHQIGAINRSPNAITTNIHAISSLTYA</sequence>
<organism evidence="1 2">
    <name type="scientific">Alkalihalophilus pseudofirmus (strain ATCC BAA-2126 / JCM 17055 / OF4)</name>
    <name type="common">Bacillus pseudofirmus</name>
    <dbReference type="NCBI Taxonomy" id="398511"/>
    <lineage>
        <taxon>Bacteria</taxon>
        <taxon>Bacillati</taxon>
        <taxon>Bacillota</taxon>
        <taxon>Bacilli</taxon>
        <taxon>Bacillales</taxon>
        <taxon>Bacillaceae</taxon>
        <taxon>Alkalihalophilus</taxon>
    </lineage>
</organism>
<proteinExistence type="predicted"/>